<sequence>MSGFEVSNDKGEIIVSDTYRHLGVNSVQVLDGGTPSSIGASSGWAPSFIQTPSLVYPSFRNDLPKETLYILNLSEGTEFCGKYWHSVHNNNISFLSYDYTKISGYLDVYDEQGNLIWSAISAKNVPRIVQTYQLTADNLLNGITLSIGSNVGILLNTLPSWFRPGPMNNLNRGGLFGRYSNGQLQLKFAAAAKLNDISSRIIENLGPNGTLPVHITSFAS</sequence>
<reference evidence="1 2" key="1">
    <citation type="submission" date="2019-06" db="EMBL/GenBank/DDBJ databases">
        <title>Whole genome shotgun sequence of Acinetobacter pittii NBRC 110514.</title>
        <authorList>
            <person name="Hosoyama A."/>
            <person name="Uohara A."/>
            <person name="Ohji S."/>
            <person name="Ichikawa N."/>
        </authorList>
    </citation>
    <scope>NUCLEOTIDE SEQUENCE [LARGE SCALE GENOMIC DNA]</scope>
    <source>
        <strain evidence="1 2">NBRC 110514</strain>
    </source>
</reference>
<dbReference type="Proteomes" id="UP000317717">
    <property type="component" value="Unassembled WGS sequence"/>
</dbReference>
<protein>
    <submittedName>
        <fullName evidence="1">Uncharacterized protein</fullName>
    </submittedName>
</protein>
<name>A0A4Y3JB01_ACIPI</name>
<dbReference type="AlphaFoldDB" id="A0A4Y3JB01"/>
<dbReference type="RefSeq" id="WP_000012463.1">
    <property type="nucleotide sequence ID" value="NZ_BJLJ01000008.1"/>
</dbReference>
<dbReference type="EMBL" id="BJLJ01000008">
    <property type="protein sequence ID" value="GEA67860.1"/>
    <property type="molecule type" value="Genomic_DNA"/>
</dbReference>
<comment type="caution">
    <text evidence="1">The sequence shown here is derived from an EMBL/GenBank/DDBJ whole genome shotgun (WGS) entry which is preliminary data.</text>
</comment>
<evidence type="ECO:0000313" key="1">
    <source>
        <dbReference type="EMBL" id="GEA67860.1"/>
    </source>
</evidence>
<gene>
    <name evidence="1" type="ORF">PA3_20180</name>
</gene>
<accession>A0A4Y3JB01</accession>
<proteinExistence type="predicted"/>
<organism evidence="1 2">
    <name type="scientific">Acinetobacter pittii</name>
    <name type="common">Acinetobacter genomosp. 3</name>
    <dbReference type="NCBI Taxonomy" id="48296"/>
    <lineage>
        <taxon>Bacteria</taxon>
        <taxon>Pseudomonadati</taxon>
        <taxon>Pseudomonadota</taxon>
        <taxon>Gammaproteobacteria</taxon>
        <taxon>Moraxellales</taxon>
        <taxon>Moraxellaceae</taxon>
        <taxon>Acinetobacter</taxon>
        <taxon>Acinetobacter calcoaceticus/baumannii complex</taxon>
    </lineage>
</organism>
<evidence type="ECO:0000313" key="2">
    <source>
        <dbReference type="Proteomes" id="UP000317717"/>
    </source>
</evidence>